<evidence type="ECO:0000256" key="1">
    <source>
        <dbReference type="ARBA" id="ARBA00004613"/>
    </source>
</evidence>
<dbReference type="GO" id="GO:0005576">
    <property type="term" value="C:extracellular region"/>
    <property type="evidence" value="ECO:0007669"/>
    <property type="project" value="UniProtKB-SubCell"/>
</dbReference>
<dbReference type="PANTHER" id="PTHR20986">
    <property type="entry name" value="FMRFAMIDE-RELATED PEPTIDES"/>
    <property type="match status" value="1"/>
</dbReference>
<accession>A0A1I7XLZ3</accession>
<protein>
    <submittedName>
        <fullName evidence="9">FMRFamide-related neuropeptides-like</fullName>
    </submittedName>
</protein>
<feature type="chain" id="PRO_5009311299" evidence="7">
    <location>
        <begin position="18"/>
        <end position="155"/>
    </location>
</feature>
<keyword evidence="7" id="KW-0732">Signal</keyword>
<evidence type="ECO:0000256" key="4">
    <source>
        <dbReference type="ARBA" id="ARBA00022685"/>
    </source>
</evidence>
<reference evidence="9" key="1">
    <citation type="submission" date="2016-11" db="UniProtKB">
        <authorList>
            <consortium name="WormBaseParasite"/>
        </authorList>
    </citation>
    <scope>IDENTIFICATION</scope>
</reference>
<dbReference type="PANTHER" id="PTHR20986:SF14">
    <property type="entry name" value="FMRFAMIDE-LIKE NEUROPEPTIDES 6"/>
    <property type="match status" value="1"/>
</dbReference>
<sequence>MSGVLITLFFLVVVVYASQQEDPLSEVEKRKSAYMRFGRIDPELYGDEMPMEKRKSAYMRFGKRSEAADDLDIEKRKSAYMRFGKRKSAYMSLYVKFYHLKSKGYYIRFGKRSMEFDEALEPVDMEKRKSAYMRLVFLLDKYLRKMKIFIFRFGR</sequence>
<evidence type="ECO:0000256" key="7">
    <source>
        <dbReference type="SAM" id="SignalP"/>
    </source>
</evidence>
<evidence type="ECO:0000256" key="5">
    <source>
        <dbReference type="ARBA" id="ARBA00022815"/>
    </source>
</evidence>
<keyword evidence="8" id="KW-1185">Reference proteome</keyword>
<comment type="similarity">
    <text evidence="2">Belongs to the FARP (FMRFamide related peptide) family.</text>
</comment>
<comment type="subcellular location">
    <subcellularLocation>
        <location evidence="1">Secreted</location>
    </subcellularLocation>
</comment>
<keyword evidence="6" id="KW-0527">Neuropeptide</keyword>
<dbReference type="WBParaSite" id="Hba_18802">
    <property type="protein sequence ID" value="Hba_18802"/>
    <property type="gene ID" value="Hba_18802"/>
</dbReference>
<proteinExistence type="inferred from homology"/>
<dbReference type="AlphaFoldDB" id="A0A1I7XLZ3"/>
<keyword evidence="3" id="KW-0964">Secreted</keyword>
<keyword evidence="5" id="KW-0027">Amidation</keyword>
<dbReference type="GO" id="GO:0007218">
    <property type="term" value="P:neuropeptide signaling pathway"/>
    <property type="evidence" value="ECO:0007669"/>
    <property type="project" value="UniProtKB-KW"/>
</dbReference>
<feature type="signal peptide" evidence="7">
    <location>
        <begin position="1"/>
        <end position="17"/>
    </location>
</feature>
<name>A0A1I7XLZ3_HETBA</name>
<evidence type="ECO:0000256" key="2">
    <source>
        <dbReference type="ARBA" id="ARBA00006356"/>
    </source>
</evidence>
<organism evidence="8 9">
    <name type="scientific">Heterorhabditis bacteriophora</name>
    <name type="common">Entomopathogenic nematode worm</name>
    <dbReference type="NCBI Taxonomy" id="37862"/>
    <lineage>
        <taxon>Eukaryota</taxon>
        <taxon>Metazoa</taxon>
        <taxon>Ecdysozoa</taxon>
        <taxon>Nematoda</taxon>
        <taxon>Chromadorea</taxon>
        <taxon>Rhabditida</taxon>
        <taxon>Rhabditina</taxon>
        <taxon>Rhabditomorpha</taxon>
        <taxon>Strongyloidea</taxon>
        <taxon>Heterorhabditidae</taxon>
        <taxon>Heterorhabditis</taxon>
    </lineage>
</organism>
<evidence type="ECO:0000256" key="6">
    <source>
        <dbReference type="ARBA" id="ARBA00023320"/>
    </source>
</evidence>
<evidence type="ECO:0000256" key="3">
    <source>
        <dbReference type="ARBA" id="ARBA00022525"/>
    </source>
</evidence>
<evidence type="ECO:0000313" key="8">
    <source>
        <dbReference type="Proteomes" id="UP000095283"/>
    </source>
</evidence>
<dbReference type="InterPro" id="IPR051041">
    <property type="entry name" value="FMRFamide-related_np"/>
</dbReference>
<dbReference type="Proteomes" id="UP000095283">
    <property type="component" value="Unplaced"/>
</dbReference>
<evidence type="ECO:0000313" key="9">
    <source>
        <dbReference type="WBParaSite" id="Hba_18802"/>
    </source>
</evidence>
<keyword evidence="4" id="KW-0165">Cleavage on pair of basic residues</keyword>